<dbReference type="RefSeq" id="WP_185888587.1">
    <property type="nucleotide sequence ID" value="NZ_CP060202.1"/>
</dbReference>
<dbReference type="Proteomes" id="UP000515489">
    <property type="component" value="Chromosome"/>
</dbReference>
<dbReference type="KEGG" id="hsk:H4317_02315"/>
<proteinExistence type="predicted"/>
<sequence length="137" mass="15495">MSSPDISCTIHHRPDLGLLVARWPSDASVYQLQTDFEALLRAAMESDTARWLLDVRRRDALQPDFAHWTVHDFFPRAAAMLAPQQLRIAALCSPARLTAYDTSAEQKAIIEEGTAPEQRYQLRLFLDEGATIQWLSA</sequence>
<dbReference type="EMBL" id="CP060202">
    <property type="protein sequence ID" value="QNH62681.1"/>
    <property type="molecule type" value="Genomic_DNA"/>
</dbReference>
<evidence type="ECO:0000313" key="1">
    <source>
        <dbReference type="EMBL" id="QNH62681.1"/>
    </source>
</evidence>
<reference evidence="1 2" key="1">
    <citation type="submission" date="2020-08" db="EMBL/GenBank/DDBJ databases">
        <title>Hymenobacter sp. S2-20-2 genome sequencing.</title>
        <authorList>
            <person name="Jin L."/>
        </authorList>
    </citation>
    <scope>NUCLEOTIDE SEQUENCE [LARGE SCALE GENOMIC DNA]</scope>
    <source>
        <strain evidence="1 2">S2-20-2</strain>
    </source>
</reference>
<evidence type="ECO:0008006" key="3">
    <source>
        <dbReference type="Google" id="ProtNLM"/>
    </source>
</evidence>
<dbReference type="AlphaFoldDB" id="A0A7G7W8I8"/>
<protein>
    <recommendedName>
        <fullName evidence="3">STAS/SEC14 domain-containing protein</fullName>
    </recommendedName>
</protein>
<evidence type="ECO:0000313" key="2">
    <source>
        <dbReference type="Proteomes" id="UP000515489"/>
    </source>
</evidence>
<keyword evidence="2" id="KW-1185">Reference proteome</keyword>
<accession>A0A7G7W8I8</accession>
<organism evidence="1 2">
    <name type="scientific">Hymenobacter sediminicola</name>
    <dbReference type="NCBI Taxonomy" id="2761579"/>
    <lineage>
        <taxon>Bacteria</taxon>
        <taxon>Pseudomonadati</taxon>
        <taxon>Bacteroidota</taxon>
        <taxon>Cytophagia</taxon>
        <taxon>Cytophagales</taxon>
        <taxon>Hymenobacteraceae</taxon>
        <taxon>Hymenobacter</taxon>
    </lineage>
</organism>
<gene>
    <name evidence="1" type="ORF">H4317_02315</name>
</gene>
<name>A0A7G7W8I8_9BACT</name>